<organism evidence="1">
    <name type="scientific">marine metagenome</name>
    <dbReference type="NCBI Taxonomy" id="408172"/>
    <lineage>
        <taxon>unclassified sequences</taxon>
        <taxon>metagenomes</taxon>
        <taxon>ecological metagenomes</taxon>
    </lineage>
</organism>
<protein>
    <submittedName>
        <fullName evidence="1">Uncharacterized protein</fullName>
    </submittedName>
</protein>
<dbReference type="EMBL" id="UINC01001176">
    <property type="protein sequence ID" value="SUZ73354.1"/>
    <property type="molecule type" value="Genomic_DNA"/>
</dbReference>
<dbReference type="AlphaFoldDB" id="A0A381Q386"/>
<sequence length="43" mass="4992">MLIYSKLSGLNLLEEEDVFIQEKQIVYVEVGTMKHTNFPGDVY</sequence>
<evidence type="ECO:0000313" key="1">
    <source>
        <dbReference type="EMBL" id="SUZ73354.1"/>
    </source>
</evidence>
<accession>A0A381Q386</accession>
<reference evidence="1" key="1">
    <citation type="submission" date="2018-05" db="EMBL/GenBank/DDBJ databases">
        <authorList>
            <person name="Lanie J.A."/>
            <person name="Ng W.-L."/>
            <person name="Kazmierczak K.M."/>
            <person name="Andrzejewski T.M."/>
            <person name="Davidsen T.M."/>
            <person name="Wayne K.J."/>
            <person name="Tettelin H."/>
            <person name="Glass J.I."/>
            <person name="Rusch D."/>
            <person name="Podicherti R."/>
            <person name="Tsui H.-C.T."/>
            <person name="Winkler M.E."/>
        </authorList>
    </citation>
    <scope>NUCLEOTIDE SEQUENCE</scope>
</reference>
<name>A0A381Q386_9ZZZZ</name>
<proteinExistence type="predicted"/>
<gene>
    <name evidence="1" type="ORF">METZ01_LOCUS26208</name>
</gene>